<keyword evidence="6" id="KW-0560">Oxidoreductase</keyword>
<evidence type="ECO:0000256" key="4">
    <source>
        <dbReference type="ARBA" id="ARBA00022827"/>
    </source>
</evidence>
<reference evidence="8 9" key="1">
    <citation type="journal article" date="2014" name="Int. J. Syst. Evol. Microbiol.">
        <title>Celeribacter indicus sp. nov., a polycyclic aromatic hydrocarbon-degrading bacterium from deep-sea sediment and reclassification of Huaishuia halophila as Celeribacter halophilus comb. nov.</title>
        <authorList>
            <person name="Lai Q."/>
            <person name="Cao J."/>
            <person name="Yuan J."/>
            <person name="Li F."/>
            <person name="Shao Z."/>
        </authorList>
    </citation>
    <scope>NUCLEOTIDE SEQUENCE [LARGE SCALE GENOMIC DNA]</scope>
    <source>
        <strain evidence="8">P73</strain>
    </source>
</reference>
<sequence length="624" mass="70832">MLLVEIGQANTTQGGNMKQESMKIDAGGEAIDLEVIRAKYAEERDKRLRRDGINQYIEISGDFSEFGKDPYVAEDLKRDPVVETVEILILGGGFSGIIGAKKLIEAGFEDIRIIENGGNFGGTWYWNRYPGAQCDVESYMYLPFLEETGYMPKEKYSGADEIREYQYHLGKTFGLYDKALFQTHVSELTWDEARTRWIVRTDRDDEIQARFVIMACGNLHRPKLPGIPGIMEFQGKMFHTSRWDHSYTGDDLSKLADKKVALVGTGATGVQCVPFIAEKAQQLNVFQRTPSVVAARNNQKTDPDWFKDLQAGWQRERRENFYSLVSGVPQEVDLVQDGWTEIMRILGSVLYKADDAEGAAKRSKQDIDLAMEYADAERMMQVRNRIEEIVQSHEVAENLKPWFRFFCKRPTFNDGYLQAFNRPNVTLVDTKGLGVERITPTGVVSGGVEYPTDLIVFATGFEVGTDYSRQLGLTITGTDGLTLSDHWDEDYQTLHGISINRFPNLMVIGQVQSVGGANIVLASETQADYIVELMKETRRKRAKRFEPTDEAVSAWVEHFHEKGLKNEEFLRNCTPGYYNNEGQPGERKGFISARYGAGLFAFNELVEQWRKDGFEGMTFQLEQD</sequence>
<dbReference type="PANTHER" id="PTHR43098">
    <property type="entry name" value="L-ORNITHINE N(5)-MONOOXYGENASE-RELATED"/>
    <property type="match status" value="1"/>
</dbReference>
<dbReference type="InterPro" id="IPR050775">
    <property type="entry name" value="FAD-binding_Monooxygenases"/>
</dbReference>
<dbReference type="FunFam" id="3.50.50.60:FF:000341">
    <property type="entry name" value="Baeyer-Villiger monooxygenase"/>
    <property type="match status" value="1"/>
</dbReference>
<dbReference type="AlphaFoldDB" id="A0A0B5E385"/>
<dbReference type="InterPro" id="IPR036188">
    <property type="entry name" value="FAD/NAD-bd_sf"/>
</dbReference>
<evidence type="ECO:0000256" key="5">
    <source>
        <dbReference type="ARBA" id="ARBA00022857"/>
    </source>
</evidence>
<keyword evidence="7 8" id="KW-0503">Monooxygenase</keyword>
<evidence type="ECO:0000256" key="2">
    <source>
        <dbReference type="ARBA" id="ARBA00010139"/>
    </source>
</evidence>
<dbReference type="Pfam" id="PF13738">
    <property type="entry name" value="Pyr_redox_3"/>
    <property type="match status" value="1"/>
</dbReference>
<comment type="cofactor">
    <cofactor evidence="1">
        <name>FAD</name>
        <dbReference type="ChEBI" id="CHEBI:57692"/>
    </cofactor>
</comment>
<gene>
    <name evidence="8" type="ORF">P73_3140</name>
</gene>
<evidence type="ECO:0000313" key="8">
    <source>
        <dbReference type="EMBL" id="AJE47855.1"/>
    </source>
</evidence>
<dbReference type="GO" id="GO:0004497">
    <property type="term" value="F:monooxygenase activity"/>
    <property type="evidence" value="ECO:0007669"/>
    <property type="project" value="UniProtKB-KW"/>
</dbReference>
<keyword evidence="5" id="KW-0521">NADP</keyword>
<accession>A0A0B5E385</accession>
<evidence type="ECO:0000256" key="6">
    <source>
        <dbReference type="ARBA" id="ARBA00023002"/>
    </source>
</evidence>
<comment type="similarity">
    <text evidence="2">Belongs to the FAD-binding monooxygenase family.</text>
</comment>
<protein>
    <submittedName>
        <fullName evidence="8">Cyclododecanone monooxygenase</fullName>
    </submittedName>
</protein>
<evidence type="ECO:0000313" key="9">
    <source>
        <dbReference type="Proteomes" id="UP000031521"/>
    </source>
</evidence>
<dbReference type="STRING" id="1208324.P73_3140"/>
<organism evidence="8 9">
    <name type="scientific">Celeribacter indicus</name>
    <dbReference type="NCBI Taxonomy" id="1208324"/>
    <lineage>
        <taxon>Bacteria</taxon>
        <taxon>Pseudomonadati</taxon>
        <taxon>Pseudomonadota</taxon>
        <taxon>Alphaproteobacteria</taxon>
        <taxon>Rhodobacterales</taxon>
        <taxon>Roseobacteraceae</taxon>
        <taxon>Celeribacter</taxon>
    </lineage>
</organism>
<name>A0A0B5E385_9RHOB</name>
<dbReference type="Gene3D" id="3.50.50.60">
    <property type="entry name" value="FAD/NAD(P)-binding domain"/>
    <property type="match status" value="2"/>
</dbReference>
<keyword evidence="4" id="KW-0274">FAD</keyword>
<dbReference type="EMBL" id="CP004393">
    <property type="protein sequence ID" value="AJE47855.1"/>
    <property type="molecule type" value="Genomic_DNA"/>
</dbReference>
<dbReference type="Proteomes" id="UP000031521">
    <property type="component" value="Chromosome"/>
</dbReference>
<evidence type="ECO:0000256" key="7">
    <source>
        <dbReference type="ARBA" id="ARBA00023033"/>
    </source>
</evidence>
<evidence type="ECO:0000256" key="1">
    <source>
        <dbReference type="ARBA" id="ARBA00001974"/>
    </source>
</evidence>
<keyword evidence="9" id="KW-1185">Reference proteome</keyword>
<dbReference type="PANTHER" id="PTHR43098:SF2">
    <property type="entry name" value="FAD-BINDING MONOOXYGENASE AUSB-RELATED"/>
    <property type="match status" value="1"/>
</dbReference>
<keyword evidence="3" id="KW-0285">Flavoprotein</keyword>
<dbReference type="KEGG" id="cid:P73_3140"/>
<dbReference type="HOGENOM" id="CLU_006937_8_2_5"/>
<proteinExistence type="inferred from homology"/>
<dbReference type="SUPFAM" id="SSF51905">
    <property type="entry name" value="FAD/NAD(P)-binding domain"/>
    <property type="match status" value="1"/>
</dbReference>
<evidence type="ECO:0000256" key="3">
    <source>
        <dbReference type="ARBA" id="ARBA00022630"/>
    </source>
</evidence>